<dbReference type="SMART" id="SM00418">
    <property type="entry name" value="HTH_ARSR"/>
    <property type="match status" value="1"/>
</dbReference>
<evidence type="ECO:0000256" key="3">
    <source>
        <dbReference type="ARBA" id="ARBA00023163"/>
    </source>
</evidence>
<dbReference type="NCBIfam" id="NF033788">
    <property type="entry name" value="HTH_metalloreg"/>
    <property type="match status" value="1"/>
</dbReference>
<gene>
    <name evidence="5" type="ORF">Pla163_08560</name>
</gene>
<dbReference type="PANTHER" id="PTHR43132">
    <property type="entry name" value="ARSENICAL RESISTANCE OPERON REPRESSOR ARSR-RELATED"/>
    <property type="match status" value="1"/>
</dbReference>
<name>A0A518CX12_9BACT</name>
<dbReference type="Gene3D" id="1.10.10.10">
    <property type="entry name" value="Winged helix-like DNA-binding domain superfamily/Winged helix DNA-binding domain"/>
    <property type="match status" value="1"/>
</dbReference>
<evidence type="ECO:0000313" key="6">
    <source>
        <dbReference type="Proteomes" id="UP000319342"/>
    </source>
</evidence>
<protein>
    <submittedName>
        <fullName evidence="5">Helix-turn-helix domain protein</fullName>
    </submittedName>
</protein>
<organism evidence="5 6">
    <name type="scientific">Rohdeia mirabilis</name>
    <dbReference type="NCBI Taxonomy" id="2528008"/>
    <lineage>
        <taxon>Bacteria</taxon>
        <taxon>Pseudomonadati</taxon>
        <taxon>Planctomycetota</taxon>
        <taxon>Planctomycetia</taxon>
        <taxon>Planctomycetia incertae sedis</taxon>
        <taxon>Rohdeia</taxon>
    </lineage>
</organism>
<evidence type="ECO:0000256" key="2">
    <source>
        <dbReference type="ARBA" id="ARBA00023125"/>
    </source>
</evidence>
<dbReference type="InterPro" id="IPR011991">
    <property type="entry name" value="ArsR-like_HTH"/>
</dbReference>
<evidence type="ECO:0000256" key="1">
    <source>
        <dbReference type="ARBA" id="ARBA00023015"/>
    </source>
</evidence>
<dbReference type="CDD" id="cd00090">
    <property type="entry name" value="HTH_ARSR"/>
    <property type="match status" value="1"/>
</dbReference>
<dbReference type="InterPro" id="IPR051011">
    <property type="entry name" value="Metal_resp_trans_reg"/>
</dbReference>
<dbReference type="InterPro" id="IPR036390">
    <property type="entry name" value="WH_DNA-bd_sf"/>
</dbReference>
<dbReference type="AlphaFoldDB" id="A0A518CX12"/>
<reference evidence="5 6" key="1">
    <citation type="submission" date="2019-02" db="EMBL/GenBank/DDBJ databases">
        <title>Deep-cultivation of Planctomycetes and their phenomic and genomic characterization uncovers novel biology.</title>
        <authorList>
            <person name="Wiegand S."/>
            <person name="Jogler M."/>
            <person name="Boedeker C."/>
            <person name="Pinto D."/>
            <person name="Vollmers J."/>
            <person name="Rivas-Marin E."/>
            <person name="Kohn T."/>
            <person name="Peeters S.H."/>
            <person name="Heuer A."/>
            <person name="Rast P."/>
            <person name="Oberbeckmann S."/>
            <person name="Bunk B."/>
            <person name="Jeske O."/>
            <person name="Meyerdierks A."/>
            <person name="Storesund J.E."/>
            <person name="Kallscheuer N."/>
            <person name="Luecker S."/>
            <person name="Lage O.M."/>
            <person name="Pohl T."/>
            <person name="Merkel B.J."/>
            <person name="Hornburger P."/>
            <person name="Mueller R.-W."/>
            <person name="Bruemmer F."/>
            <person name="Labrenz M."/>
            <person name="Spormann A.M."/>
            <person name="Op den Camp H."/>
            <person name="Overmann J."/>
            <person name="Amann R."/>
            <person name="Jetten M.S.M."/>
            <person name="Mascher T."/>
            <person name="Medema M.H."/>
            <person name="Devos D.P."/>
            <person name="Kaster A.-K."/>
            <person name="Ovreas L."/>
            <person name="Rohde M."/>
            <person name="Galperin M.Y."/>
            <person name="Jogler C."/>
        </authorList>
    </citation>
    <scope>NUCLEOTIDE SEQUENCE [LARGE SCALE GENOMIC DNA]</scope>
    <source>
        <strain evidence="5 6">Pla163</strain>
    </source>
</reference>
<dbReference type="GO" id="GO:0003677">
    <property type="term" value="F:DNA binding"/>
    <property type="evidence" value="ECO:0007669"/>
    <property type="project" value="UniProtKB-KW"/>
</dbReference>
<keyword evidence="6" id="KW-1185">Reference proteome</keyword>
<dbReference type="InterPro" id="IPR001845">
    <property type="entry name" value="HTH_ArsR_DNA-bd_dom"/>
</dbReference>
<dbReference type="EMBL" id="CP036290">
    <property type="protein sequence ID" value="QDU83755.1"/>
    <property type="molecule type" value="Genomic_DNA"/>
</dbReference>
<accession>A0A518CX12</accession>
<dbReference type="SUPFAM" id="SSF46785">
    <property type="entry name" value="Winged helix' DNA-binding domain"/>
    <property type="match status" value="1"/>
</dbReference>
<dbReference type="PROSITE" id="PS50987">
    <property type="entry name" value="HTH_ARSR_2"/>
    <property type="match status" value="1"/>
</dbReference>
<dbReference type="Proteomes" id="UP000319342">
    <property type="component" value="Chromosome"/>
</dbReference>
<feature type="domain" description="HTH arsR-type" evidence="4">
    <location>
        <begin position="1"/>
        <end position="95"/>
    </location>
</feature>
<keyword evidence="2" id="KW-0238">DNA-binding</keyword>
<dbReference type="RefSeq" id="WP_145184017.1">
    <property type="nucleotide sequence ID" value="NZ_CP036290.1"/>
</dbReference>
<proteinExistence type="predicted"/>
<evidence type="ECO:0000313" key="5">
    <source>
        <dbReference type="EMBL" id="QDU83755.1"/>
    </source>
</evidence>
<dbReference type="InterPro" id="IPR036388">
    <property type="entry name" value="WH-like_DNA-bd_sf"/>
</dbReference>
<keyword evidence="1" id="KW-0805">Transcription regulation</keyword>
<dbReference type="GO" id="GO:0003700">
    <property type="term" value="F:DNA-binding transcription factor activity"/>
    <property type="evidence" value="ECO:0007669"/>
    <property type="project" value="InterPro"/>
</dbReference>
<keyword evidence="3" id="KW-0804">Transcription</keyword>
<dbReference type="OrthoDB" id="9798835at2"/>
<dbReference type="Pfam" id="PF12840">
    <property type="entry name" value="HTH_20"/>
    <property type="match status" value="1"/>
</dbReference>
<sequence length="116" mass="12623">MDTDLVASRMAALGNRTRLAAYRHLVRAGEPGLSVAAVQERLEIPASTLSHHLRRLCDVGLVQQERRGTTLLCRADYDVMGATFEWLADECCVDAARTGATSTCGTSRTKSRTSAR</sequence>
<dbReference type="PANTHER" id="PTHR43132:SF2">
    <property type="entry name" value="ARSENICAL RESISTANCE OPERON REPRESSOR ARSR-RELATED"/>
    <property type="match status" value="1"/>
</dbReference>
<evidence type="ECO:0000259" key="4">
    <source>
        <dbReference type="PROSITE" id="PS50987"/>
    </source>
</evidence>